<dbReference type="AlphaFoldDB" id="A0A2P5ALB7"/>
<proteinExistence type="predicted"/>
<accession>A0A2P5ALB7</accession>
<gene>
    <name evidence="1" type="ORF">PanWU01x14_321190</name>
</gene>
<evidence type="ECO:0000313" key="2">
    <source>
        <dbReference type="Proteomes" id="UP000237105"/>
    </source>
</evidence>
<feature type="non-terminal residue" evidence="1">
    <location>
        <position position="1"/>
    </location>
</feature>
<sequence>GWSRQGRREDFTGHGLEPGFLGHLLLKVVYVIEGVSFPIERPEGRGREVPRPGLHLDPVGEGRPVDPSHSLLCQIVGGLAVMGPESLTQLRHLLLLPVGRHTSWASMASSAYCPPGLEGSRLALPCPLHPRSGRGGSFLAVDFRILTGPLRQNLISAGSCLRSPATPRGGRYLCVPLRLLPLNQDGFMGHVCLPVCFRQGGKHLIQLLLQIWSCFSGAPFGVGTCSPGCHP</sequence>
<dbReference type="EMBL" id="JXTB01000535">
    <property type="protein sequence ID" value="PON37320.1"/>
    <property type="molecule type" value="Genomic_DNA"/>
</dbReference>
<dbReference type="Proteomes" id="UP000237105">
    <property type="component" value="Unassembled WGS sequence"/>
</dbReference>
<protein>
    <submittedName>
        <fullName evidence="1">Uncharacterized protein</fullName>
    </submittedName>
</protein>
<reference evidence="2" key="1">
    <citation type="submission" date="2016-06" db="EMBL/GenBank/DDBJ databases">
        <title>Parallel loss of symbiosis genes in relatives of nitrogen-fixing non-legume Parasponia.</title>
        <authorList>
            <person name="Van Velzen R."/>
            <person name="Holmer R."/>
            <person name="Bu F."/>
            <person name="Rutten L."/>
            <person name="Van Zeijl A."/>
            <person name="Liu W."/>
            <person name="Santuari L."/>
            <person name="Cao Q."/>
            <person name="Sharma T."/>
            <person name="Shen D."/>
            <person name="Roswanjaya Y."/>
            <person name="Wardhani T."/>
            <person name="Kalhor M.S."/>
            <person name="Jansen J."/>
            <person name="Van den Hoogen J."/>
            <person name="Gungor B."/>
            <person name="Hartog M."/>
            <person name="Hontelez J."/>
            <person name="Verver J."/>
            <person name="Yang W.-C."/>
            <person name="Schijlen E."/>
            <person name="Repin R."/>
            <person name="Schilthuizen M."/>
            <person name="Schranz E."/>
            <person name="Heidstra R."/>
            <person name="Miyata K."/>
            <person name="Fedorova E."/>
            <person name="Kohlen W."/>
            <person name="Bisseling T."/>
            <person name="Smit S."/>
            <person name="Geurts R."/>
        </authorList>
    </citation>
    <scope>NUCLEOTIDE SEQUENCE [LARGE SCALE GENOMIC DNA]</scope>
    <source>
        <strain evidence="2">cv. WU1-14</strain>
    </source>
</reference>
<keyword evidence="2" id="KW-1185">Reference proteome</keyword>
<organism evidence="1 2">
    <name type="scientific">Parasponia andersonii</name>
    <name type="common">Sponia andersonii</name>
    <dbReference type="NCBI Taxonomy" id="3476"/>
    <lineage>
        <taxon>Eukaryota</taxon>
        <taxon>Viridiplantae</taxon>
        <taxon>Streptophyta</taxon>
        <taxon>Embryophyta</taxon>
        <taxon>Tracheophyta</taxon>
        <taxon>Spermatophyta</taxon>
        <taxon>Magnoliopsida</taxon>
        <taxon>eudicotyledons</taxon>
        <taxon>Gunneridae</taxon>
        <taxon>Pentapetalae</taxon>
        <taxon>rosids</taxon>
        <taxon>fabids</taxon>
        <taxon>Rosales</taxon>
        <taxon>Cannabaceae</taxon>
        <taxon>Parasponia</taxon>
    </lineage>
</organism>
<comment type="caution">
    <text evidence="1">The sequence shown here is derived from an EMBL/GenBank/DDBJ whole genome shotgun (WGS) entry which is preliminary data.</text>
</comment>
<name>A0A2P5ALB7_PARAD</name>
<evidence type="ECO:0000313" key="1">
    <source>
        <dbReference type="EMBL" id="PON37320.1"/>
    </source>
</evidence>